<comment type="caution">
    <text evidence="2">The sequence shown here is derived from an EMBL/GenBank/DDBJ whole genome shotgun (WGS) entry which is preliminary data.</text>
</comment>
<proteinExistence type="predicted"/>
<organism evidence="2 3">
    <name type="scientific">Mycobacterium kiyosense</name>
    <dbReference type="NCBI Taxonomy" id="2871094"/>
    <lineage>
        <taxon>Bacteria</taxon>
        <taxon>Bacillati</taxon>
        <taxon>Actinomycetota</taxon>
        <taxon>Actinomycetes</taxon>
        <taxon>Mycobacteriales</taxon>
        <taxon>Mycobacteriaceae</taxon>
        <taxon>Mycobacterium</taxon>
    </lineage>
</organism>
<keyword evidence="3" id="KW-1185">Reference proteome</keyword>
<dbReference type="AlphaFoldDB" id="A0A9P3Q3W8"/>
<dbReference type="EMBL" id="BRZI01000004">
    <property type="protein sequence ID" value="GLD29269.1"/>
    <property type="molecule type" value="Genomic_DNA"/>
</dbReference>
<accession>A0A9P3Q3W8</accession>
<reference evidence="2" key="1">
    <citation type="submission" date="2022-08" db="EMBL/GenBank/DDBJ databases">
        <title>Mycobacterium kiyosense sp. nov., scotochromogenic slow-glowing species isolated from respiratory specimens.</title>
        <authorList>
            <person name="Fukano H."/>
            <person name="Kazumi Y."/>
            <person name="Sakagami N."/>
            <person name="Ato M."/>
            <person name="Mitarai S."/>
            <person name="Hoshino Y."/>
        </authorList>
    </citation>
    <scope>NUCLEOTIDE SEQUENCE</scope>
    <source>
        <strain evidence="2">1413</strain>
        <strain evidence="1">SRL2020-028</strain>
    </source>
</reference>
<gene>
    <name evidence="2" type="ORF">Mkiyose1413_11520</name>
    <name evidence="1" type="ORF">SRL2020028_54260</name>
</gene>
<dbReference type="Proteomes" id="UP001165663">
    <property type="component" value="Unassembled WGS sequence"/>
</dbReference>
<evidence type="ECO:0008006" key="4">
    <source>
        <dbReference type="Google" id="ProtNLM"/>
    </source>
</evidence>
<evidence type="ECO:0000313" key="1">
    <source>
        <dbReference type="EMBL" id="GLB86170.1"/>
    </source>
</evidence>
<name>A0A9P3Q3W8_9MYCO</name>
<dbReference type="Gene3D" id="3.40.50.1000">
    <property type="entry name" value="HAD superfamily/HAD-like"/>
    <property type="match status" value="1"/>
</dbReference>
<evidence type="ECO:0000313" key="3">
    <source>
        <dbReference type="Proteomes" id="UP001064782"/>
    </source>
</evidence>
<evidence type="ECO:0000313" key="2">
    <source>
        <dbReference type="EMBL" id="GLD29269.1"/>
    </source>
</evidence>
<protein>
    <recommendedName>
        <fullName evidence="4">Haloacid dehalogenase</fullName>
    </recommendedName>
</protein>
<dbReference type="InterPro" id="IPR023214">
    <property type="entry name" value="HAD_sf"/>
</dbReference>
<dbReference type="Proteomes" id="UP001064782">
    <property type="component" value="Unassembled WGS sequence"/>
</dbReference>
<sequence>MVAAHVWDTTGAQSVGLGGELITHAGNAPLPISGLPQPEIVASDLRELAAILRSRADESSPA</sequence>
<dbReference type="EMBL" id="BRXE01000120">
    <property type="protein sequence ID" value="GLB86170.1"/>
    <property type="molecule type" value="Genomic_DNA"/>
</dbReference>